<sequence>MGTWGDRRIVLYTLRVALDGRVFRTSAAAGEPFVANFNGSGADLLHFLSSFIEALPTDKHIERDERHFGQPTSIRRRGRTISWRMDGGESGRKSQIRLRRDADAQERDRSGVEWEPFWAFAVVPENSVVGWLLVEKAGRHSLPTEWRKELQRQFAGAYRGYRLEIGIVREMSLWAQVENALDEERLIGFEVAYRSASTTAGSGAAGYERGMEKYERRMWRAPADQPKKGRKLREFRRAHTKTLIEGTREIELPFEADDLSDDRYTIRLRDDVAEIKATLYNSEGQPKTVVFEGLDPQQTIVMEDTALAPPDQDRFDTECRSAVRDLAASNMVGLAPKWDTGDWVHPEDAVKLEVKSDAPSPERDQGSEAN</sequence>
<dbReference type="EMBL" id="MW291016">
    <property type="protein sequence ID" value="QPL13993.1"/>
    <property type="molecule type" value="Genomic_DNA"/>
</dbReference>
<keyword evidence="2" id="KW-1185">Reference proteome</keyword>
<accession>A0A7T0M0V0</accession>
<dbReference type="GeneID" id="65132695"/>
<gene>
    <name evidence="1" type="primary">45</name>
    <name evidence="1" type="ORF">SEA_BLINO_45</name>
</gene>
<proteinExistence type="predicted"/>
<reference evidence="1 2" key="1">
    <citation type="submission" date="2020-11" db="EMBL/GenBank/DDBJ databases">
        <authorList>
            <person name="Abbas M."/>
            <person name="Al-Sayah O.M."/>
            <person name="Andersen R.L.H."/>
            <person name="Bergmann J.E."/>
            <person name="Bova E."/>
            <person name="Brown M.E."/>
            <person name="Bubb C.A."/>
            <person name="Burke A.C."/>
            <person name="Callaghan L.J."/>
            <person name="Cen M."/>
            <person name="Choy S."/>
            <person name="Cooney E.A."/>
            <person name="Costea E.M."/>
            <person name="Dean S.N."/>
            <person name="DeRose A."/>
            <person name="Dusenberry H.A."/>
            <person name="English J.H."/>
            <person name="Evans K.M."/>
            <person name="Ganiere N.C."/>
            <person name="Gidwani K.N."/>
            <person name="Giroski J.N."/>
            <person name="Golden E.M."/>
            <person name="Gonzalez D."/>
            <person name="Graham A.P."/>
            <person name="Guo Y."/>
            <person name="Hua K.S."/>
            <person name="Huynh L.M."/>
            <person name="Isaac D.M."/>
            <person name="Karmazyn C.B."/>
            <person name="Keith A.M."/>
            <person name="Khattri M.R."/>
            <person name="Khieu A.S."/>
            <person name="Khripkova S.C."/>
            <person name="Kim J.W."/>
            <person name="Lane S.C."/>
            <person name="Lascola A.T."/>
            <person name="Loui A.O."/>
            <person name="Lux A.T."/>
            <person name="Mannino A.M."/>
            <person name="Marcinko M.S."/>
            <person name="Martin A."/>
            <person name="Marvil H.G."/>
            <person name="May R.M."/>
            <person name="Mihalic J.A."/>
            <person name="Mullen A.E."/>
            <person name="Neal C.V."/>
            <person name="Neal M.A."/>
            <person name="Ortiz G."/>
            <person name="Patel R.U."/>
            <person name="Pathapadu A.S."/>
            <person name="Pellegrino J."/>
            <person name="Perks C.M."/>
            <person name="Peschel J.L."/>
            <person name="Peters W.T."/>
            <person name="Plenty T.M."/>
            <person name="Ramnath S.P."/>
            <person name="Ranatunga R.N."/>
            <person name="Reed E.A."/>
            <person name="Rockhill M.J."/>
            <person name="Rupp J.S."/>
            <person name="Salmon W.P."/>
            <person name="Santora M.A."/>
            <person name="Satcho E.S."/>
            <person name="Sathasivam A."/>
            <person name="Schartner A.G."/>
            <person name="Sergi R."/>
            <person name="Shannon L.C."/>
            <person name="Shay K.-I.J."/>
            <person name="Steinmetz E.L."/>
            <person name="Stern A.M."/>
            <person name="Vanacore A.D."/>
            <person name="Xu K."/>
            <person name="Grousd J.A."/>
            <person name="Warner M.H."/>
            <person name="Garlena R.A."/>
            <person name="Russell D.A."/>
            <person name="Pope W.H."/>
            <person name="Jacobs-Sera D."/>
            <person name="Hatfull G.F."/>
        </authorList>
    </citation>
    <scope>NUCLEOTIDE SEQUENCE [LARGE SCALE GENOMIC DNA]</scope>
</reference>
<name>A0A7T0M0V0_9CAUD</name>
<evidence type="ECO:0000313" key="2">
    <source>
        <dbReference type="Proteomes" id="UP000594822"/>
    </source>
</evidence>
<evidence type="ECO:0000313" key="1">
    <source>
        <dbReference type="EMBL" id="QPL13993.1"/>
    </source>
</evidence>
<organism evidence="1 2">
    <name type="scientific">Gordonia phage Blino</name>
    <dbReference type="NCBI Taxonomy" id="2793696"/>
    <lineage>
        <taxon>Viruses</taxon>
        <taxon>Duplodnaviria</taxon>
        <taxon>Heunggongvirae</taxon>
        <taxon>Uroviricota</taxon>
        <taxon>Caudoviricetes</taxon>
        <taxon>Jujuvirus</taxon>
        <taxon>Jujuvirus blino</taxon>
    </lineage>
</organism>
<protein>
    <submittedName>
        <fullName evidence="1">Uncharacterized protein</fullName>
    </submittedName>
</protein>
<dbReference type="Proteomes" id="UP000594822">
    <property type="component" value="Segment"/>
</dbReference>
<dbReference type="KEGG" id="vg:65132695"/>
<dbReference type="RefSeq" id="YP_010114134.1">
    <property type="nucleotide sequence ID" value="NC_055912.1"/>
</dbReference>